<proteinExistence type="predicted"/>
<evidence type="ECO:0000313" key="7">
    <source>
        <dbReference type="EMBL" id="KZO94275.1"/>
    </source>
</evidence>
<dbReference type="EMBL" id="KV417296">
    <property type="protein sequence ID" value="KZO94275.1"/>
    <property type="molecule type" value="Genomic_DNA"/>
</dbReference>
<keyword evidence="3 6" id="KW-1133">Transmembrane helix</keyword>
<evidence type="ECO:0000256" key="2">
    <source>
        <dbReference type="ARBA" id="ARBA00022692"/>
    </source>
</evidence>
<feature type="region of interest" description="Disordered" evidence="5">
    <location>
        <begin position="273"/>
        <end position="294"/>
    </location>
</feature>
<dbReference type="AlphaFoldDB" id="A0A167K5D0"/>
<comment type="subcellular location">
    <subcellularLocation>
        <location evidence="1">Membrane</location>
        <topology evidence="1">Single-pass membrane protein</topology>
    </subcellularLocation>
</comment>
<feature type="compositionally biased region" description="Low complexity" evidence="5">
    <location>
        <begin position="278"/>
        <end position="294"/>
    </location>
</feature>
<keyword evidence="8" id="KW-1185">Reference proteome</keyword>
<evidence type="ECO:0000313" key="8">
    <source>
        <dbReference type="Proteomes" id="UP000076738"/>
    </source>
</evidence>
<evidence type="ECO:0000256" key="1">
    <source>
        <dbReference type="ARBA" id="ARBA00004167"/>
    </source>
</evidence>
<dbReference type="Gene3D" id="2.60.120.260">
    <property type="entry name" value="Galactose-binding domain-like"/>
    <property type="match status" value="1"/>
</dbReference>
<dbReference type="Proteomes" id="UP000076738">
    <property type="component" value="Unassembled WGS sequence"/>
</dbReference>
<dbReference type="GO" id="GO:0071944">
    <property type="term" value="C:cell periphery"/>
    <property type="evidence" value="ECO:0007669"/>
    <property type="project" value="UniProtKB-ARBA"/>
</dbReference>
<organism evidence="7 8">
    <name type="scientific">Calocera viscosa (strain TUFC12733)</name>
    <dbReference type="NCBI Taxonomy" id="1330018"/>
    <lineage>
        <taxon>Eukaryota</taxon>
        <taxon>Fungi</taxon>
        <taxon>Dikarya</taxon>
        <taxon>Basidiomycota</taxon>
        <taxon>Agaricomycotina</taxon>
        <taxon>Dacrymycetes</taxon>
        <taxon>Dacrymycetales</taxon>
        <taxon>Dacrymycetaceae</taxon>
        <taxon>Calocera</taxon>
    </lineage>
</organism>
<protein>
    <recommendedName>
        <fullName evidence="9">Mid2 domain-containing protein</fullName>
    </recommendedName>
</protein>
<keyword evidence="4 6" id="KW-0472">Membrane</keyword>
<dbReference type="InterPro" id="IPR051694">
    <property type="entry name" value="Immunoregulatory_rcpt-like"/>
</dbReference>
<evidence type="ECO:0000256" key="3">
    <source>
        <dbReference type="ARBA" id="ARBA00022989"/>
    </source>
</evidence>
<feature type="compositionally biased region" description="Low complexity" evidence="5">
    <location>
        <begin position="160"/>
        <end position="184"/>
    </location>
</feature>
<dbReference type="PANTHER" id="PTHR15549:SF26">
    <property type="entry name" value="AXIAL BUDDING PATTERN PROTEIN 2-RELATED"/>
    <property type="match status" value="1"/>
</dbReference>
<name>A0A167K5D0_CALVF</name>
<feature type="transmembrane region" description="Helical" evidence="6">
    <location>
        <begin position="200"/>
        <end position="223"/>
    </location>
</feature>
<evidence type="ECO:0000256" key="5">
    <source>
        <dbReference type="SAM" id="MobiDB-lite"/>
    </source>
</evidence>
<dbReference type="PANTHER" id="PTHR15549">
    <property type="entry name" value="PAIRED IMMUNOGLOBULIN-LIKE TYPE 2 RECEPTOR"/>
    <property type="match status" value="1"/>
</dbReference>
<reference evidence="7 8" key="1">
    <citation type="journal article" date="2016" name="Mol. Biol. Evol.">
        <title>Comparative Genomics of Early-Diverging Mushroom-Forming Fungi Provides Insights into the Origins of Lignocellulose Decay Capabilities.</title>
        <authorList>
            <person name="Nagy L.G."/>
            <person name="Riley R."/>
            <person name="Tritt A."/>
            <person name="Adam C."/>
            <person name="Daum C."/>
            <person name="Floudas D."/>
            <person name="Sun H."/>
            <person name="Yadav J.S."/>
            <person name="Pangilinan J."/>
            <person name="Larsson K.H."/>
            <person name="Matsuura K."/>
            <person name="Barry K."/>
            <person name="Labutti K."/>
            <person name="Kuo R."/>
            <person name="Ohm R.A."/>
            <person name="Bhattacharya S.S."/>
            <person name="Shirouzu T."/>
            <person name="Yoshinaga Y."/>
            <person name="Martin F.M."/>
            <person name="Grigoriev I.V."/>
            <person name="Hibbett D.S."/>
        </authorList>
    </citation>
    <scope>NUCLEOTIDE SEQUENCE [LARGE SCALE GENOMIC DNA]</scope>
    <source>
        <strain evidence="7 8">TUFC12733</strain>
    </source>
</reference>
<dbReference type="OrthoDB" id="3359616at2759"/>
<evidence type="ECO:0008006" key="9">
    <source>
        <dbReference type="Google" id="ProtNLM"/>
    </source>
</evidence>
<feature type="region of interest" description="Disordered" evidence="5">
    <location>
        <begin position="154"/>
        <end position="192"/>
    </location>
</feature>
<dbReference type="STRING" id="1330018.A0A167K5D0"/>
<accession>A0A167K5D0</accession>
<sequence>MSSQTVNTTVPSTTSGISYLPTDAWGPVQANGATNGQGEFLIGDALNGKADAFITYTFTQPATGFQYWGWQRSDGGLFSICFDCPPTYTLGDRVDALNTSTNGNEDPRLLYSKYDLSYAIHNLTIANLFDQRATIGNSTNGGYGQMSLDRFVLITPSTPPTTSTTPPSSTSGTGSPSASPSSAAAGGGGQSGGSSNVGAIAGGVVGGVGGLALIALLLWFLFFRKRNAQGAVQDMAAEQGLNTYEPKDETPLEGNPIAPFVLGTTAPQGGYANQGYWPPAASSSSGPSAAAASDYGGARPLPGAPAVAAVAAAAAPRPKGARNMSAAPVTRASDLPLSPSVYPATSDASGPTSGYATVTPRREEDAGFLQGDEVAETLPPDYDAATARRRAAGP</sequence>
<evidence type="ECO:0000256" key="4">
    <source>
        <dbReference type="ARBA" id="ARBA00023136"/>
    </source>
</evidence>
<feature type="region of interest" description="Disordered" evidence="5">
    <location>
        <begin position="317"/>
        <end position="394"/>
    </location>
</feature>
<gene>
    <name evidence="7" type="ORF">CALVIDRAFT_565922</name>
</gene>
<dbReference type="GO" id="GO:0016020">
    <property type="term" value="C:membrane"/>
    <property type="evidence" value="ECO:0007669"/>
    <property type="project" value="UniProtKB-SubCell"/>
</dbReference>
<evidence type="ECO:0000256" key="6">
    <source>
        <dbReference type="SAM" id="Phobius"/>
    </source>
</evidence>
<feature type="compositionally biased region" description="Polar residues" evidence="5">
    <location>
        <begin position="346"/>
        <end position="356"/>
    </location>
</feature>
<keyword evidence="2 6" id="KW-0812">Transmembrane</keyword>